<dbReference type="KEGG" id="spaa:SPAPADRAFT_48439"/>
<gene>
    <name evidence="4" type="ORF">SPAPADRAFT_48439</name>
</gene>
<evidence type="ECO:0000313" key="4">
    <source>
        <dbReference type="EMBL" id="EGW35447.1"/>
    </source>
</evidence>
<feature type="region of interest" description="Disordered" evidence="2">
    <location>
        <begin position="158"/>
        <end position="180"/>
    </location>
</feature>
<sequence>MPSATAYIQQQKQKIQQGQMQHRIQANHSRQNNIDNKIIDTIHSSDDIDLDELNLDEEDVNVSYEKYLTAEHSDEFEQQQALNDANYNEDEDEDYTDSDTYKESDDDIEADFDDVEEPELYTDDFHQKSVFNEDTQYYDPKQPSPPRSPIFDQIQQEQNQFPRKKPVQPKNKPKKPSNNNSWNILTIAGTVGLVSFLVTVIAYYVLNNNQIPVPEFSMRKINAKFQYFDEKLNQLESETRQSNRLLDNGINKLSKQIHSLEQNIQKSPVSYKNNQIQITPELHQFLFKFIENYSQKQTSEELTRYIDEKLKSFSITEIESMIQDMKNFQSGQYEAILSQIMSKLPKTQDTPSEELKAYIDSQVTQALDHLNEEIHSRLSYILDNLTIVNNTIIPDTQIHPSNEIWLNSMLDLFSRGSIKVNYADYSLGARILGFLTSYPKNKTHSIWYKMAYGWWIYSENKHDQHNANHVLMDDDATWICDNSECQLGLRLYSAIIPTDLLIELEGADTHTVELGFKPNSRTGYDKLSQFDGMSSKTNPYLKKFKLIKSIKLSSGLVHVRFPIRFVNLQVSGRDVYLKFTPNSKNPIHVKRVKVYGINEVDAVKYADQFKLMIGQFTQAQDVESAVEDTRKKNDRIGHYDLDKDIYL</sequence>
<feature type="compositionally biased region" description="Basic residues" evidence="2">
    <location>
        <begin position="162"/>
        <end position="175"/>
    </location>
</feature>
<dbReference type="eggNOG" id="ENOG502SGS1">
    <property type="taxonomic scope" value="Eukaryota"/>
</dbReference>
<dbReference type="GeneID" id="18871218"/>
<evidence type="ECO:0000313" key="5">
    <source>
        <dbReference type="Proteomes" id="UP000000709"/>
    </source>
</evidence>
<reference evidence="4 5" key="1">
    <citation type="journal article" date="2011" name="Proc. Natl. Acad. Sci. U.S.A.">
        <title>Comparative genomics of xylose-fermenting fungi for enhanced biofuel production.</title>
        <authorList>
            <person name="Wohlbach D.J."/>
            <person name="Kuo A."/>
            <person name="Sato T.K."/>
            <person name="Potts K.M."/>
            <person name="Salamov A.A."/>
            <person name="LaButti K.M."/>
            <person name="Sun H."/>
            <person name="Clum A."/>
            <person name="Pangilinan J.L."/>
            <person name="Lindquist E.A."/>
            <person name="Lucas S."/>
            <person name="Lapidus A."/>
            <person name="Jin M."/>
            <person name="Gunawan C."/>
            <person name="Balan V."/>
            <person name="Dale B.E."/>
            <person name="Jeffries T.W."/>
            <person name="Zinkel R."/>
            <person name="Barry K.W."/>
            <person name="Grigoriev I.V."/>
            <person name="Gasch A.P."/>
        </authorList>
    </citation>
    <scope>NUCLEOTIDE SEQUENCE [LARGE SCALE GENOMIC DNA]</scope>
    <source>
        <strain evidence="5">NRRL Y-27907 / 11-Y1</strain>
    </source>
</reference>
<dbReference type="EMBL" id="GL996499">
    <property type="protein sequence ID" value="EGW35447.1"/>
    <property type="molecule type" value="Genomic_DNA"/>
</dbReference>
<feature type="region of interest" description="Disordered" evidence="2">
    <location>
        <begin position="1"/>
        <end position="32"/>
    </location>
</feature>
<evidence type="ECO:0000256" key="1">
    <source>
        <dbReference type="SAM" id="Coils"/>
    </source>
</evidence>
<dbReference type="HOGENOM" id="CLU_416173_0_0_1"/>
<protein>
    <recommendedName>
        <fullName evidence="6">SUN domain-containing protein</fullName>
    </recommendedName>
</protein>
<name>G3AH17_SPAPN</name>
<dbReference type="AlphaFoldDB" id="G3AH17"/>
<proteinExistence type="predicted"/>
<dbReference type="Gene3D" id="2.60.120.260">
    <property type="entry name" value="Galactose-binding domain-like"/>
    <property type="match status" value="1"/>
</dbReference>
<keyword evidence="3" id="KW-0472">Membrane</keyword>
<organism evidence="5">
    <name type="scientific">Spathaspora passalidarum (strain NRRL Y-27907 / 11-Y1)</name>
    <dbReference type="NCBI Taxonomy" id="619300"/>
    <lineage>
        <taxon>Eukaryota</taxon>
        <taxon>Fungi</taxon>
        <taxon>Dikarya</taxon>
        <taxon>Ascomycota</taxon>
        <taxon>Saccharomycotina</taxon>
        <taxon>Pichiomycetes</taxon>
        <taxon>Debaryomycetaceae</taxon>
        <taxon>Spathaspora</taxon>
    </lineage>
</organism>
<keyword evidence="3" id="KW-0812">Transmembrane</keyword>
<dbReference type="Proteomes" id="UP000000709">
    <property type="component" value="Unassembled WGS sequence"/>
</dbReference>
<feature type="region of interest" description="Disordered" evidence="2">
    <location>
        <begin position="84"/>
        <end position="105"/>
    </location>
</feature>
<evidence type="ECO:0008006" key="6">
    <source>
        <dbReference type="Google" id="ProtNLM"/>
    </source>
</evidence>
<keyword evidence="3" id="KW-1133">Transmembrane helix</keyword>
<dbReference type="RefSeq" id="XP_007372859.1">
    <property type="nucleotide sequence ID" value="XM_007372797.1"/>
</dbReference>
<keyword evidence="1" id="KW-0175">Coiled coil</keyword>
<accession>G3AH17</accession>
<dbReference type="STRING" id="619300.G3AH17"/>
<keyword evidence="5" id="KW-1185">Reference proteome</keyword>
<dbReference type="InParanoid" id="G3AH17"/>
<evidence type="ECO:0000256" key="3">
    <source>
        <dbReference type="SAM" id="Phobius"/>
    </source>
</evidence>
<feature type="compositionally biased region" description="Low complexity" evidence="2">
    <location>
        <begin position="8"/>
        <end position="24"/>
    </location>
</feature>
<feature type="transmembrane region" description="Helical" evidence="3">
    <location>
        <begin position="182"/>
        <end position="206"/>
    </location>
</feature>
<feature type="compositionally biased region" description="Acidic residues" evidence="2">
    <location>
        <begin position="87"/>
        <end position="97"/>
    </location>
</feature>
<dbReference type="OrthoDB" id="4093311at2759"/>
<evidence type="ECO:0000256" key="2">
    <source>
        <dbReference type="SAM" id="MobiDB-lite"/>
    </source>
</evidence>
<dbReference type="OMA" id="YNANHVL"/>
<feature type="coiled-coil region" evidence="1">
    <location>
        <begin position="218"/>
        <end position="263"/>
    </location>
</feature>